<dbReference type="PANTHER" id="PTHR32024">
    <property type="entry name" value="TRK SYSTEM POTASSIUM UPTAKE PROTEIN TRKG-RELATED"/>
    <property type="match status" value="1"/>
</dbReference>
<dbReference type="PIRSF" id="PIRSF006247">
    <property type="entry name" value="TrkH"/>
    <property type="match status" value="1"/>
</dbReference>
<feature type="binding site" evidence="12">
    <location>
        <position position="437"/>
    </location>
    <ligand>
        <name>K(+)</name>
        <dbReference type="ChEBI" id="CHEBI:29103"/>
    </ligand>
</feature>
<keyword evidence="6" id="KW-0633">Potassium transport</keyword>
<feature type="binding site" evidence="12">
    <location>
        <position position="436"/>
    </location>
    <ligand>
        <name>K(+)</name>
        <dbReference type="ChEBI" id="CHEBI:29103"/>
    </ligand>
</feature>
<dbReference type="Pfam" id="PF02386">
    <property type="entry name" value="TrkH"/>
    <property type="match status" value="1"/>
</dbReference>
<keyword evidence="5" id="KW-0997">Cell inner membrane</keyword>
<feature type="transmembrane region" description="Helical" evidence="13">
    <location>
        <begin position="394"/>
        <end position="418"/>
    </location>
</feature>
<evidence type="ECO:0000313" key="14">
    <source>
        <dbReference type="EMBL" id="KUK76636.1"/>
    </source>
</evidence>
<evidence type="ECO:0000256" key="13">
    <source>
        <dbReference type="SAM" id="Phobius"/>
    </source>
</evidence>
<feature type="transmembrane region" description="Helical" evidence="13">
    <location>
        <begin position="184"/>
        <end position="203"/>
    </location>
</feature>
<feature type="binding site" evidence="12">
    <location>
        <position position="320"/>
    </location>
    <ligand>
        <name>K(+)</name>
        <dbReference type="ChEBI" id="CHEBI:29103"/>
    </ligand>
</feature>
<evidence type="ECO:0000256" key="3">
    <source>
        <dbReference type="ARBA" id="ARBA00022448"/>
    </source>
</evidence>
<dbReference type="GO" id="GO:0005886">
    <property type="term" value="C:plasma membrane"/>
    <property type="evidence" value="ECO:0007669"/>
    <property type="project" value="UniProtKB-SubCell"/>
</dbReference>
<evidence type="ECO:0000256" key="8">
    <source>
        <dbReference type="ARBA" id="ARBA00022958"/>
    </source>
</evidence>
<keyword evidence="9 13" id="KW-1133">Transmembrane helix</keyword>
<dbReference type="GO" id="GO:0015379">
    <property type="term" value="F:potassium:chloride symporter activity"/>
    <property type="evidence" value="ECO:0007669"/>
    <property type="project" value="InterPro"/>
</dbReference>
<dbReference type="EMBL" id="LGGN01000221">
    <property type="protein sequence ID" value="KUK76636.1"/>
    <property type="molecule type" value="Genomic_DNA"/>
</dbReference>
<keyword evidence="10" id="KW-0406">Ion transport</keyword>
<sequence>MGPVRPIFFVIVKYLGYILLFNSLFLFISAAISFVNKENALNALMISAVSCTALGITPQLLIKKYREISFHEGLAISVFGWIITCVVGMLPYYLYGGEFNTVANALFESVSGYTTTGSSILNDIEALPKGLLFWRSSTAFIGGVGIVLFVLLVLPEKKGAMSSFYRSEVSDLSKMSFFTRSKQIIRIIATVYFSLIIAETTLLTSLGMSLFDAVCHSFTTVATSGFSTRNLSIAAYDNVWIEVGIMFFMLISSIHFGIIYATITRKKNNIFSSHPIRMYLLVMLIGIILITFQLTTENVYGLWESLRYAAFQVISLGSTTGYATVDSGNWPIFSILLLIYFTIQCGMVGSTAGGMKFDRIYLFFASVTKQLKLILHPDGIYVVKMDKNVINHDLELQIMVFIILYILTFSVTALLLTAMGVDGMTSFSASIATIGNVGPGFGEVSSFSNYRMLPDAAKYILSANMLLGRLEIMNVLALFLMLGGKK</sequence>
<keyword evidence="7 13" id="KW-0812">Transmembrane</keyword>
<keyword evidence="11 13" id="KW-0472">Membrane</keyword>
<comment type="subcellular location">
    <subcellularLocation>
        <location evidence="1">Cell inner membrane</location>
        <topology evidence="1">Multi-pass membrane protein</topology>
    </subcellularLocation>
</comment>
<feature type="transmembrane region" description="Helical" evidence="13">
    <location>
        <begin position="7"/>
        <end position="34"/>
    </location>
</feature>
<protein>
    <submittedName>
        <fullName evidence="14">Trk system potassium uptake protein</fullName>
    </submittedName>
</protein>
<feature type="transmembrane region" description="Helical" evidence="13">
    <location>
        <begin position="132"/>
        <end position="154"/>
    </location>
</feature>
<keyword evidence="12" id="KW-0479">Metal-binding</keyword>
<comment type="similarity">
    <text evidence="2">Belongs to the TrkH potassium transport family.</text>
</comment>
<evidence type="ECO:0000313" key="15">
    <source>
        <dbReference type="Proteomes" id="UP000053860"/>
    </source>
</evidence>
<evidence type="ECO:0000256" key="11">
    <source>
        <dbReference type="ARBA" id="ARBA00023136"/>
    </source>
</evidence>
<dbReference type="Proteomes" id="UP000053860">
    <property type="component" value="Unassembled WGS sequence"/>
</dbReference>
<dbReference type="InterPro" id="IPR003445">
    <property type="entry name" value="Cat_transpt"/>
</dbReference>
<feature type="transmembrane region" description="Helical" evidence="13">
    <location>
        <begin position="40"/>
        <end position="62"/>
    </location>
</feature>
<keyword evidence="8 12" id="KW-0630">Potassium</keyword>
<feature type="binding site" evidence="12">
    <location>
        <position position="319"/>
    </location>
    <ligand>
        <name>K(+)</name>
        <dbReference type="ChEBI" id="CHEBI:29103"/>
    </ligand>
</feature>
<evidence type="ECO:0000256" key="10">
    <source>
        <dbReference type="ARBA" id="ARBA00023065"/>
    </source>
</evidence>
<dbReference type="AlphaFoldDB" id="A0A101HGY0"/>
<dbReference type="GO" id="GO:0046872">
    <property type="term" value="F:metal ion binding"/>
    <property type="evidence" value="ECO:0007669"/>
    <property type="project" value="UniProtKB-KW"/>
</dbReference>
<evidence type="ECO:0000256" key="2">
    <source>
        <dbReference type="ARBA" id="ARBA00009137"/>
    </source>
</evidence>
<feature type="transmembrane region" description="Helical" evidence="13">
    <location>
        <begin position="276"/>
        <end position="295"/>
    </location>
</feature>
<dbReference type="InterPro" id="IPR004772">
    <property type="entry name" value="TrkH"/>
</dbReference>
<evidence type="ECO:0000256" key="4">
    <source>
        <dbReference type="ARBA" id="ARBA00022475"/>
    </source>
</evidence>
<feature type="transmembrane region" description="Helical" evidence="13">
    <location>
        <begin position="239"/>
        <end position="264"/>
    </location>
</feature>
<feature type="transmembrane region" description="Helical" evidence="13">
    <location>
        <begin position="459"/>
        <end position="482"/>
    </location>
</feature>
<organism evidence="14 15">
    <name type="scientific">Proteiniphilum acetatigenes</name>
    <dbReference type="NCBI Taxonomy" id="294710"/>
    <lineage>
        <taxon>Bacteria</taxon>
        <taxon>Pseudomonadati</taxon>
        <taxon>Bacteroidota</taxon>
        <taxon>Bacteroidia</taxon>
        <taxon>Bacteroidales</taxon>
        <taxon>Dysgonomonadaceae</taxon>
        <taxon>Proteiniphilum</taxon>
    </lineage>
</organism>
<evidence type="ECO:0000256" key="1">
    <source>
        <dbReference type="ARBA" id="ARBA00004429"/>
    </source>
</evidence>
<dbReference type="PATRIC" id="fig|294710.3.peg.1526"/>
<feature type="transmembrane region" description="Helical" evidence="13">
    <location>
        <begin position="74"/>
        <end position="94"/>
    </location>
</feature>
<accession>A0A101HGY0</accession>
<name>A0A101HGY0_9BACT</name>
<evidence type="ECO:0000256" key="5">
    <source>
        <dbReference type="ARBA" id="ARBA00022519"/>
    </source>
</evidence>
<keyword evidence="3" id="KW-0813">Transport</keyword>
<evidence type="ECO:0000256" key="7">
    <source>
        <dbReference type="ARBA" id="ARBA00022692"/>
    </source>
</evidence>
<evidence type="ECO:0000256" key="9">
    <source>
        <dbReference type="ARBA" id="ARBA00022989"/>
    </source>
</evidence>
<comment type="caution">
    <text evidence="14">The sequence shown here is derived from an EMBL/GenBank/DDBJ whole genome shotgun (WGS) entry which is preliminary data.</text>
</comment>
<reference evidence="15" key="1">
    <citation type="journal article" date="2015" name="MBio">
        <title>Genome-Resolved Metagenomic Analysis Reveals Roles for Candidate Phyla and Other Microbial Community Members in Biogeochemical Transformations in Oil Reservoirs.</title>
        <authorList>
            <person name="Hu P."/>
            <person name="Tom L."/>
            <person name="Singh A."/>
            <person name="Thomas B.C."/>
            <person name="Baker B.J."/>
            <person name="Piceno Y.M."/>
            <person name="Andersen G.L."/>
            <person name="Banfield J.F."/>
        </authorList>
    </citation>
    <scope>NUCLEOTIDE SEQUENCE [LARGE SCALE GENOMIC DNA]</scope>
</reference>
<evidence type="ECO:0000256" key="6">
    <source>
        <dbReference type="ARBA" id="ARBA00022538"/>
    </source>
</evidence>
<proteinExistence type="inferred from homology"/>
<gene>
    <name evidence="14" type="ORF">XD92_1129</name>
</gene>
<feature type="transmembrane region" description="Helical" evidence="13">
    <location>
        <begin position="330"/>
        <end position="349"/>
    </location>
</feature>
<dbReference type="PANTHER" id="PTHR32024:SF2">
    <property type="entry name" value="TRK SYSTEM POTASSIUM UPTAKE PROTEIN TRKG-RELATED"/>
    <property type="match status" value="1"/>
</dbReference>
<evidence type="ECO:0000256" key="12">
    <source>
        <dbReference type="PIRSR" id="PIRSR006247-1"/>
    </source>
</evidence>
<feature type="binding site" evidence="12">
    <location>
        <position position="115"/>
    </location>
    <ligand>
        <name>K(+)</name>
        <dbReference type="ChEBI" id="CHEBI:29103"/>
    </ligand>
</feature>
<keyword evidence="4" id="KW-1003">Cell membrane</keyword>
<feature type="binding site" evidence="12">
    <location>
        <position position="116"/>
    </location>
    <ligand>
        <name>K(+)</name>
        <dbReference type="ChEBI" id="CHEBI:29103"/>
    </ligand>
</feature>